<feature type="compositionally biased region" description="Polar residues" evidence="1">
    <location>
        <begin position="106"/>
        <end position="127"/>
    </location>
</feature>
<protein>
    <submittedName>
        <fullName evidence="2">Uncharacterized protein</fullName>
    </submittedName>
</protein>
<evidence type="ECO:0000313" key="2">
    <source>
        <dbReference type="EMBL" id="KAK2547963.1"/>
    </source>
</evidence>
<feature type="region of interest" description="Disordered" evidence="1">
    <location>
        <begin position="95"/>
        <end position="129"/>
    </location>
</feature>
<evidence type="ECO:0000256" key="1">
    <source>
        <dbReference type="SAM" id="MobiDB-lite"/>
    </source>
</evidence>
<proteinExistence type="predicted"/>
<comment type="caution">
    <text evidence="2">The sequence shown here is derived from an EMBL/GenBank/DDBJ whole genome shotgun (WGS) entry which is preliminary data.</text>
</comment>
<gene>
    <name evidence="2" type="ORF">P5673_031986</name>
</gene>
<sequence length="299" mass="33354">MKTSRDSPKSCKKVLTPEIRKAENVPSGMQIKEGVDHKVIEHLTSLPTVFEGKTAEKTRKFSTREHWSNIGNLRKFGSLNDVRAESIQPLSPFLTRYSSPEDLQDETPSGVRNSNRKISSPFPTHNFMSPVFGRKRRTLSESPAEALISPVITRRSFGIQPLNKRVFSCPLISTDLNERVRSVIPSSPVSPRHKTADVNSLKYSETQSGAKLGMASFGGGSDFTSTEPEKLPRISQTRSSSMLVRVHQTPTESARERFNVSPVMGQSADAFNNNNSQCDVTDKVQYFLHTLSLEEDIDQ</sequence>
<dbReference type="EMBL" id="JARQWQ010000161">
    <property type="protein sequence ID" value="KAK2547963.1"/>
    <property type="molecule type" value="Genomic_DNA"/>
</dbReference>
<feature type="region of interest" description="Disordered" evidence="1">
    <location>
        <begin position="218"/>
        <end position="241"/>
    </location>
</feature>
<reference evidence="2" key="2">
    <citation type="journal article" date="2023" name="Science">
        <title>Genomic signatures of disease resistance in endangered staghorn corals.</title>
        <authorList>
            <person name="Vollmer S.V."/>
            <person name="Selwyn J.D."/>
            <person name="Despard B.A."/>
            <person name="Roesel C.L."/>
        </authorList>
    </citation>
    <scope>NUCLEOTIDE SEQUENCE</scope>
    <source>
        <strain evidence="2">K2</strain>
    </source>
</reference>
<dbReference type="Proteomes" id="UP001249851">
    <property type="component" value="Unassembled WGS sequence"/>
</dbReference>
<organism evidence="2 3">
    <name type="scientific">Acropora cervicornis</name>
    <name type="common">Staghorn coral</name>
    <dbReference type="NCBI Taxonomy" id="6130"/>
    <lineage>
        <taxon>Eukaryota</taxon>
        <taxon>Metazoa</taxon>
        <taxon>Cnidaria</taxon>
        <taxon>Anthozoa</taxon>
        <taxon>Hexacorallia</taxon>
        <taxon>Scleractinia</taxon>
        <taxon>Astrocoeniina</taxon>
        <taxon>Acroporidae</taxon>
        <taxon>Acropora</taxon>
    </lineage>
</organism>
<evidence type="ECO:0000313" key="3">
    <source>
        <dbReference type="Proteomes" id="UP001249851"/>
    </source>
</evidence>
<reference evidence="2" key="1">
    <citation type="journal article" date="2023" name="G3 (Bethesda)">
        <title>Whole genome assembly and annotation of the endangered Caribbean coral Acropora cervicornis.</title>
        <authorList>
            <person name="Selwyn J.D."/>
            <person name="Vollmer S.V."/>
        </authorList>
    </citation>
    <scope>NUCLEOTIDE SEQUENCE</scope>
    <source>
        <strain evidence="2">K2</strain>
    </source>
</reference>
<keyword evidence="3" id="KW-1185">Reference proteome</keyword>
<accession>A0AAD9PS90</accession>
<name>A0AAD9PS90_ACRCE</name>
<dbReference type="AlphaFoldDB" id="A0AAD9PS90"/>